<dbReference type="PIRSF" id="PIRSF015601">
    <property type="entry name" value="MTase_slr0722"/>
    <property type="match status" value="1"/>
</dbReference>
<dbReference type="Pfam" id="PF04452">
    <property type="entry name" value="Methyltrans_RNA"/>
    <property type="match status" value="1"/>
</dbReference>
<evidence type="ECO:0000259" key="13">
    <source>
        <dbReference type="Pfam" id="PF04452"/>
    </source>
</evidence>
<evidence type="ECO:0000313" key="16">
    <source>
        <dbReference type="Proteomes" id="UP001223586"/>
    </source>
</evidence>
<name>A0ABT9WLU6_9BACI</name>
<dbReference type="InterPro" id="IPR046887">
    <property type="entry name" value="RsmE_PUA-like"/>
</dbReference>
<keyword evidence="16" id="KW-1185">Reference proteome</keyword>
<dbReference type="InterPro" id="IPR029028">
    <property type="entry name" value="Alpha/beta_knot_MTases"/>
</dbReference>
<dbReference type="PANTHER" id="PTHR30027">
    <property type="entry name" value="RIBOSOMAL RNA SMALL SUBUNIT METHYLTRANSFERASE E"/>
    <property type="match status" value="1"/>
</dbReference>
<organism evidence="15 16">
    <name type="scientific">Bacillus chungangensis</name>
    <dbReference type="NCBI Taxonomy" id="587633"/>
    <lineage>
        <taxon>Bacteria</taxon>
        <taxon>Bacillati</taxon>
        <taxon>Bacillota</taxon>
        <taxon>Bacilli</taxon>
        <taxon>Bacillales</taxon>
        <taxon>Bacillaceae</taxon>
        <taxon>Bacillus</taxon>
    </lineage>
</organism>
<evidence type="ECO:0000256" key="1">
    <source>
        <dbReference type="ARBA" id="ARBA00004496"/>
    </source>
</evidence>
<dbReference type="Pfam" id="PF20260">
    <property type="entry name" value="PUA_4"/>
    <property type="match status" value="1"/>
</dbReference>
<dbReference type="GO" id="GO:0032259">
    <property type="term" value="P:methylation"/>
    <property type="evidence" value="ECO:0007669"/>
    <property type="project" value="UniProtKB-KW"/>
</dbReference>
<dbReference type="InterPro" id="IPR006700">
    <property type="entry name" value="RsmE"/>
</dbReference>
<evidence type="ECO:0000313" key="15">
    <source>
        <dbReference type="EMBL" id="MDQ0174192.1"/>
    </source>
</evidence>
<accession>A0ABT9WLU6</accession>
<evidence type="ECO:0000256" key="11">
    <source>
        <dbReference type="ARBA" id="ARBA00047944"/>
    </source>
</evidence>
<keyword evidence="6 12" id="KW-0698">rRNA processing</keyword>
<evidence type="ECO:0000256" key="2">
    <source>
        <dbReference type="ARBA" id="ARBA00005528"/>
    </source>
</evidence>
<comment type="similarity">
    <text evidence="2 12">Belongs to the RNA methyltransferase RsmE family.</text>
</comment>
<evidence type="ECO:0000256" key="7">
    <source>
        <dbReference type="ARBA" id="ARBA00022603"/>
    </source>
</evidence>
<dbReference type="PANTHER" id="PTHR30027:SF3">
    <property type="entry name" value="16S RRNA (URACIL(1498)-N(3))-METHYLTRANSFERASE"/>
    <property type="match status" value="1"/>
</dbReference>
<dbReference type="EMBL" id="JAUSTT010000001">
    <property type="protein sequence ID" value="MDQ0174192.1"/>
    <property type="molecule type" value="Genomic_DNA"/>
</dbReference>
<dbReference type="InterPro" id="IPR046886">
    <property type="entry name" value="RsmE_MTase_dom"/>
</dbReference>
<evidence type="ECO:0000259" key="14">
    <source>
        <dbReference type="Pfam" id="PF20260"/>
    </source>
</evidence>
<dbReference type="InterPro" id="IPR015947">
    <property type="entry name" value="PUA-like_sf"/>
</dbReference>
<gene>
    <name evidence="15" type="ORF">J2S08_000023</name>
</gene>
<dbReference type="SUPFAM" id="SSF75217">
    <property type="entry name" value="alpha/beta knot"/>
    <property type="match status" value="1"/>
</dbReference>
<comment type="subcellular location">
    <subcellularLocation>
        <location evidence="1 12">Cytoplasm</location>
    </subcellularLocation>
</comment>
<dbReference type="InterPro" id="IPR029026">
    <property type="entry name" value="tRNA_m1G_MTases_N"/>
</dbReference>
<dbReference type="EC" id="2.1.1.193" evidence="3 12"/>
<dbReference type="RefSeq" id="WP_307225472.1">
    <property type="nucleotide sequence ID" value="NZ_JAUSTT010000001.1"/>
</dbReference>
<feature type="domain" description="Ribosomal RNA small subunit methyltransferase E methyltransferase" evidence="13">
    <location>
        <begin position="73"/>
        <end position="242"/>
    </location>
</feature>
<evidence type="ECO:0000256" key="4">
    <source>
        <dbReference type="ARBA" id="ARBA00013673"/>
    </source>
</evidence>
<evidence type="ECO:0000256" key="9">
    <source>
        <dbReference type="ARBA" id="ARBA00022691"/>
    </source>
</evidence>
<keyword evidence="7 12" id="KW-0489">Methyltransferase</keyword>
<dbReference type="NCBIfam" id="TIGR00046">
    <property type="entry name" value="RsmE family RNA methyltransferase"/>
    <property type="match status" value="1"/>
</dbReference>
<comment type="catalytic activity">
    <reaction evidence="11 12">
        <text>uridine(1498) in 16S rRNA + S-adenosyl-L-methionine = N(3)-methyluridine(1498) in 16S rRNA + S-adenosyl-L-homocysteine + H(+)</text>
        <dbReference type="Rhea" id="RHEA:42920"/>
        <dbReference type="Rhea" id="RHEA-COMP:10283"/>
        <dbReference type="Rhea" id="RHEA-COMP:10284"/>
        <dbReference type="ChEBI" id="CHEBI:15378"/>
        <dbReference type="ChEBI" id="CHEBI:57856"/>
        <dbReference type="ChEBI" id="CHEBI:59789"/>
        <dbReference type="ChEBI" id="CHEBI:65315"/>
        <dbReference type="ChEBI" id="CHEBI:74502"/>
        <dbReference type="EC" id="2.1.1.193"/>
    </reaction>
</comment>
<evidence type="ECO:0000256" key="8">
    <source>
        <dbReference type="ARBA" id="ARBA00022679"/>
    </source>
</evidence>
<comment type="function">
    <text evidence="10 12">Specifically methylates the N3 position of the uracil ring of uridine 1498 (m3U1498) in 16S rRNA. Acts on the fully assembled 30S ribosomal subunit.</text>
</comment>
<dbReference type="GO" id="GO:0008168">
    <property type="term" value="F:methyltransferase activity"/>
    <property type="evidence" value="ECO:0007669"/>
    <property type="project" value="UniProtKB-KW"/>
</dbReference>
<feature type="domain" description="Ribosomal RNA small subunit methyltransferase E PUA-like" evidence="14">
    <location>
        <begin position="18"/>
        <end position="64"/>
    </location>
</feature>
<evidence type="ECO:0000256" key="5">
    <source>
        <dbReference type="ARBA" id="ARBA00022490"/>
    </source>
</evidence>
<comment type="caution">
    <text evidence="15">The sequence shown here is derived from an EMBL/GenBank/DDBJ whole genome shotgun (WGS) entry which is preliminary data.</text>
</comment>
<proteinExistence type="inferred from homology"/>
<keyword evidence="8 12" id="KW-0808">Transferase</keyword>
<dbReference type="Proteomes" id="UP001223586">
    <property type="component" value="Unassembled WGS sequence"/>
</dbReference>
<evidence type="ECO:0000256" key="6">
    <source>
        <dbReference type="ARBA" id="ARBA00022552"/>
    </source>
</evidence>
<dbReference type="NCBIfam" id="NF008691">
    <property type="entry name" value="PRK11713.1-4"/>
    <property type="match status" value="1"/>
</dbReference>
<evidence type="ECO:0000256" key="12">
    <source>
        <dbReference type="PIRNR" id="PIRNR015601"/>
    </source>
</evidence>
<dbReference type="CDD" id="cd18084">
    <property type="entry name" value="RsmE-like"/>
    <property type="match status" value="1"/>
</dbReference>
<evidence type="ECO:0000256" key="10">
    <source>
        <dbReference type="ARBA" id="ARBA00025699"/>
    </source>
</evidence>
<keyword evidence="9 12" id="KW-0949">S-adenosyl-L-methionine</keyword>
<dbReference type="Gene3D" id="3.40.1280.10">
    <property type="match status" value="1"/>
</dbReference>
<reference evidence="15 16" key="1">
    <citation type="submission" date="2023-07" db="EMBL/GenBank/DDBJ databases">
        <title>Genomic Encyclopedia of Type Strains, Phase IV (KMG-IV): sequencing the most valuable type-strain genomes for metagenomic binning, comparative biology and taxonomic classification.</title>
        <authorList>
            <person name="Goeker M."/>
        </authorList>
    </citation>
    <scope>NUCLEOTIDE SEQUENCE [LARGE SCALE GENOMIC DNA]</scope>
    <source>
        <strain evidence="15 16">DSM 23837</strain>
    </source>
</reference>
<protein>
    <recommendedName>
        <fullName evidence="4 12">Ribosomal RNA small subunit methyltransferase E</fullName>
        <ecNumber evidence="3 12">2.1.1.193</ecNumber>
    </recommendedName>
</protein>
<sequence>MQRYFLSDPYNGKGYVVLQDDVYHHIARVMRMQIGDQFFVGFQDEKTVLVQIEKMTSSEVYASIVKWEEDKRELPINVTIASGLPKGDKLELIVQKGTELGAFQFVPFIAARSIVKWERKKQQKKRERLEKIAKEAAEQAHRQRVPTLVDLLSFDELLAFSDNFHYKMAAYEETARRGETKQFSSLLKKMKTEEQLLLVFGPEGGFSEHEIDALQKHGFVIGGLGPRILRTETAPLFALSAIAYHFELMG</sequence>
<dbReference type="SUPFAM" id="SSF88697">
    <property type="entry name" value="PUA domain-like"/>
    <property type="match status" value="1"/>
</dbReference>
<keyword evidence="5 12" id="KW-0963">Cytoplasm</keyword>
<evidence type="ECO:0000256" key="3">
    <source>
        <dbReference type="ARBA" id="ARBA00012328"/>
    </source>
</evidence>